<evidence type="ECO:0000256" key="10">
    <source>
        <dbReference type="SAM" id="SignalP"/>
    </source>
</evidence>
<keyword evidence="6 9" id="KW-0249">Electron transport</keyword>
<evidence type="ECO:0000256" key="1">
    <source>
        <dbReference type="ARBA" id="ARBA00002137"/>
    </source>
</evidence>
<dbReference type="SUPFAM" id="SSF57652">
    <property type="entry name" value="HIPIP (high potential iron protein)"/>
    <property type="match status" value="1"/>
</dbReference>
<dbReference type="InterPro" id="IPR000170">
    <property type="entry name" value="High_potential_FeS_prot"/>
</dbReference>
<evidence type="ECO:0000256" key="6">
    <source>
        <dbReference type="ARBA" id="ARBA00022982"/>
    </source>
</evidence>
<evidence type="ECO:0000313" key="12">
    <source>
        <dbReference type="EMBL" id="OOG23637.1"/>
    </source>
</evidence>
<dbReference type="Pfam" id="PF01355">
    <property type="entry name" value="HIPIP"/>
    <property type="match status" value="1"/>
</dbReference>
<dbReference type="InterPro" id="IPR006311">
    <property type="entry name" value="TAT_signal"/>
</dbReference>
<dbReference type="PROSITE" id="PS51318">
    <property type="entry name" value="TAT"/>
    <property type="match status" value="1"/>
</dbReference>
<evidence type="ECO:0000256" key="8">
    <source>
        <dbReference type="ARBA" id="ARBA00023014"/>
    </source>
</evidence>
<evidence type="ECO:0000256" key="5">
    <source>
        <dbReference type="ARBA" id="ARBA00022723"/>
    </source>
</evidence>
<sequence length="108" mass="11871">MHDRKTNLTRRRLLRAGIASLAAVPAAPLIFSPAFAKERLSEDNPQAQALHYRHDVADVDHADYEEGQKCANCQLYTDPDAADWGPCSAFPGHLVSANGWCTAWVPRG</sequence>
<gene>
    <name evidence="12" type="ORF">B1C78_10970</name>
</gene>
<name>A0A1V3NEW0_9GAMM</name>
<comment type="similarity">
    <text evidence="9">Belongs to the high-potential iron-sulfur protein (HiPIP) family.</text>
</comment>
<dbReference type="PROSITE" id="PS51373">
    <property type="entry name" value="HIPIP"/>
    <property type="match status" value="1"/>
</dbReference>
<keyword evidence="4 9" id="KW-0004">4Fe-4S</keyword>
<dbReference type="GO" id="GO:0051539">
    <property type="term" value="F:4 iron, 4 sulfur cluster binding"/>
    <property type="evidence" value="ECO:0007669"/>
    <property type="project" value="UniProtKB-KW"/>
</dbReference>
<comment type="caution">
    <text evidence="12">The sequence shown here is derived from an EMBL/GenBank/DDBJ whole genome shotgun (WGS) entry which is preliminary data.</text>
</comment>
<organism evidence="12 13">
    <name type="scientific">Thioalkalivibrio denitrificans</name>
    <dbReference type="NCBI Taxonomy" id="108003"/>
    <lineage>
        <taxon>Bacteria</taxon>
        <taxon>Pseudomonadati</taxon>
        <taxon>Pseudomonadota</taxon>
        <taxon>Gammaproteobacteria</taxon>
        <taxon>Chromatiales</taxon>
        <taxon>Ectothiorhodospiraceae</taxon>
        <taxon>Thioalkalivibrio</taxon>
    </lineage>
</organism>
<keyword evidence="13" id="KW-1185">Reference proteome</keyword>
<keyword evidence="8 9" id="KW-0411">Iron-sulfur</keyword>
<dbReference type="EMBL" id="MVBK01000060">
    <property type="protein sequence ID" value="OOG23637.1"/>
    <property type="molecule type" value="Genomic_DNA"/>
</dbReference>
<comment type="subunit">
    <text evidence="2 9">Homodimer.</text>
</comment>
<keyword evidence="5 9" id="KW-0479">Metal-binding</keyword>
<evidence type="ECO:0000256" key="3">
    <source>
        <dbReference type="ARBA" id="ARBA00022448"/>
    </source>
</evidence>
<evidence type="ECO:0000259" key="11">
    <source>
        <dbReference type="PROSITE" id="PS51373"/>
    </source>
</evidence>
<accession>A0A1V3NEW0</accession>
<reference evidence="12 13" key="1">
    <citation type="submission" date="2017-02" db="EMBL/GenBank/DDBJ databases">
        <title>Genomic diversity within the haloalkaliphilic genus Thioalkalivibrio.</title>
        <authorList>
            <person name="Ahn A.-C."/>
            <person name="Meier-Kolthoff J."/>
            <person name="Overmars L."/>
            <person name="Richter M."/>
            <person name="Woyke T."/>
            <person name="Sorokin D.Y."/>
            <person name="Muyzer G."/>
        </authorList>
    </citation>
    <scope>NUCLEOTIDE SEQUENCE [LARGE SCALE GENOMIC DNA]</scope>
    <source>
        <strain evidence="12 13">ALJD</strain>
    </source>
</reference>
<evidence type="ECO:0000256" key="7">
    <source>
        <dbReference type="ARBA" id="ARBA00023004"/>
    </source>
</evidence>
<dbReference type="RefSeq" id="WP_077279197.1">
    <property type="nucleotide sequence ID" value="NZ_MVBK01000060.1"/>
</dbReference>
<keyword evidence="7 9" id="KW-0408">Iron</keyword>
<protein>
    <recommendedName>
        <fullName evidence="9">High-potential iron-sulfur protein</fullName>
        <shortName evidence="9">HiPIP</shortName>
    </recommendedName>
</protein>
<dbReference type="GO" id="GO:0019646">
    <property type="term" value="P:aerobic electron transport chain"/>
    <property type="evidence" value="ECO:0007669"/>
    <property type="project" value="InterPro"/>
</dbReference>
<evidence type="ECO:0000256" key="9">
    <source>
        <dbReference type="RuleBase" id="RU000620"/>
    </source>
</evidence>
<keyword evidence="10" id="KW-0732">Signal</keyword>
<dbReference type="Gene3D" id="4.10.490.10">
    <property type="entry name" value="High potential iron-sulphur protein"/>
    <property type="match status" value="1"/>
</dbReference>
<dbReference type="InterPro" id="IPR036369">
    <property type="entry name" value="HIPIP_sf"/>
</dbReference>
<comment type="function">
    <text evidence="1 9">Specific class of high-redox-potential 4Fe-4S ferredoxins. Functions in anaerobic electron transport in most purple and in some other photosynthetic bacteria and in at least one genus (Paracoccus) of halophilic, denitrifying bacteria.</text>
</comment>
<keyword evidence="3 9" id="KW-0813">Transport</keyword>
<feature type="signal peptide" evidence="10">
    <location>
        <begin position="1"/>
        <end position="36"/>
    </location>
</feature>
<dbReference type="GO" id="GO:0009055">
    <property type="term" value="F:electron transfer activity"/>
    <property type="evidence" value="ECO:0007669"/>
    <property type="project" value="InterPro"/>
</dbReference>
<dbReference type="STRING" id="108003.B1C78_10970"/>
<evidence type="ECO:0000313" key="13">
    <source>
        <dbReference type="Proteomes" id="UP000189462"/>
    </source>
</evidence>
<evidence type="ECO:0000256" key="4">
    <source>
        <dbReference type="ARBA" id="ARBA00022485"/>
    </source>
</evidence>
<dbReference type="Proteomes" id="UP000189462">
    <property type="component" value="Unassembled WGS sequence"/>
</dbReference>
<dbReference type="GO" id="GO:0046872">
    <property type="term" value="F:metal ion binding"/>
    <property type="evidence" value="ECO:0007669"/>
    <property type="project" value="UniProtKB-KW"/>
</dbReference>
<dbReference type="AlphaFoldDB" id="A0A1V3NEW0"/>
<feature type="chain" id="PRO_5012957168" description="High-potential iron-sulfur protein" evidence="10">
    <location>
        <begin position="37"/>
        <end position="108"/>
    </location>
</feature>
<evidence type="ECO:0000256" key="2">
    <source>
        <dbReference type="ARBA" id="ARBA00011738"/>
    </source>
</evidence>
<dbReference type="OrthoDB" id="5298540at2"/>
<proteinExistence type="inferred from homology"/>
<feature type="domain" description="High potential iron-sulfur proteins family profile" evidence="11">
    <location>
        <begin position="34"/>
        <end position="108"/>
    </location>
</feature>